<dbReference type="Pfam" id="PF03466">
    <property type="entry name" value="LysR_substrate"/>
    <property type="match status" value="1"/>
</dbReference>
<evidence type="ECO:0000256" key="1">
    <source>
        <dbReference type="ARBA" id="ARBA00009437"/>
    </source>
</evidence>
<keyword evidence="3" id="KW-0238">DNA-binding</keyword>
<dbReference type="InterPro" id="IPR000847">
    <property type="entry name" value="LysR_HTH_N"/>
</dbReference>
<comment type="similarity">
    <text evidence="1">Belongs to the LysR transcriptional regulatory family.</text>
</comment>
<evidence type="ECO:0000256" key="4">
    <source>
        <dbReference type="ARBA" id="ARBA00023163"/>
    </source>
</evidence>
<dbReference type="RefSeq" id="WP_265675001.1">
    <property type="nucleotide sequence ID" value="NZ_JAKRRY010000011.1"/>
</dbReference>
<reference evidence="6" key="1">
    <citation type="submission" date="2022-02" db="EMBL/GenBank/DDBJ databases">
        <title>Vibrio sp. nov, a new bacterium isolated from seawater.</title>
        <authorList>
            <person name="Yuan Y."/>
        </authorList>
    </citation>
    <scope>NUCLEOTIDE SEQUENCE</scope>
    <source>
        <strain evidence="6">ZSDZ65</strain>
    </source>
</reference>
<organism evidence="6 7">
    <name type="scientific">Vibrio qingdaonensis</name>
    <dbReference type="NCBI Taxonomy" id="2829491"/>
    <lineage>
        <taxon>Bacteria</taxon>
        <taxon>Pseudomonadati</taxon>
        <taxon>Pseudomonadota</taxon>
        <taxon>Gammaproteobacteria</taxon>
        <taxon>Vibrionales</taxon>
        <taxon>Vibrionaceae</taxon>
        <taxon>Vibrio</taxon>
    </lineage>
</organism>
<proteinExistence type="inferred from homology"/>
<dbReference type="SUPFAM" id="SSF53850">
    <property type="entry name" value="Periplasmic binding protein-like II"/>
    <property type="match status" value="1"/>
</dbReference>
<dbReference type="GO" id="GO:0003677">
    <property type="term" value="F:DNA binding"/>
    <property type="evidence" value="ECO:0007669"/>
    <property type="project" value="UniProtKB-KW"/>
</dbReference>
<gene>
    <name evidence="6" type="ORF">MD535_10575</name>
</gene>
<dbReference type="SUPFAM" id="SSF46785">
    <property type="entry name" value="Winged helix' DNA-binding domain"/>
    <property type="match status" value="1"/>
</dbReference>
<sequence>MKQVENLQLLYSLLEVFNAQSLSEAAKKLGKTTSAVSKDLSKLREQLDDPLFIRSNNRMLPTEYASSIAPTIERLLIDISHTISSKNTISTEHYNKPIKVAITHMIMDLYGDEISVQLSNKFPNASIELLTWDSASNQQLQEGIIDFGIHSSQVSHPGKIRYRRMITYDLAVTCSEKDKYKTLDKLAKENEFMFLKVKDWNDTETILNSIANRNDINLNYTHFVDNLATAIKIVKRKNLCFIILKVIAEYHDLHYISWPLENNRLTFGLYYNTHQNELLTNELYNIVASVLKSDPTSYNQLENLT</sequence>
<dbReference type="InterPro" id="IPR036388">
    <property type="entry name" value="WH-like_DNA-bd_sf"/>
</dbReference>
<dbReference type="GO" id="GO:0003700">
    <property type="term" value="F:DNA-binding transcription factor activity"/>
    <property type="evidence" value="ECO:0007669"/>
    <property type="project" value="InterPro"/>
</dbReference>
<dbReference type="PANTHER" id="PTHR30118">
    <property type="entry name" value="HTH-TYPE TRANSCRIPTIONAL REGULATOR LEUO-RELATED"/>
    <property type="match status" value="1"/>
</dbReference>
<keyword evidence="4" id="KW-0804">Transcription</keyword>
<dbReference type="InterPro" id="IPR036390">
    <property type="entry name" value="WH_DNA-bd_sf"/>
</dbReference>
<dbReference type="PROSITE" id="PS50931">
    <property type="entry name" value="HTH_LYSR"/>
    <property type="match status" value="1"/>
</dbReference>
<feature type="domain" description="HTH lysR-type" evidence="5">
    <location>
        <begin position="5"/>
        <end position="62"/>
    </location>
</feature>
<dbReference type="Gene3D" id="1.10.10.10">
    <property type="entry name" value="Winged helix-like DNA-binding domain superfamily/Winged helix DNA-binding domain"/>
    <property type="match status" value="1"/>
</dbReference>
<accession>A0A9X3HWB4</accession>
<dbReference type="InterPro" id="IPR005119">
    <property type="entry name" value="LysR_subst-bd"/>
</dbReference>
<comment type="caution">
    <text evidence="6">The sequence shown here is derived from an EMBL/GenBank/DDBJ whole genome shotgun (WGS) entry which is preliminary data.</text>
</comment>
<dbReference type="Pfam" id="PF00126">
    <property type="entry name" value="HTH_1"/>
    <property type="match status" value="1"/>
</dbReference>
<keyword evidence="7" id="KW-1185">Reference proteome</keyword>
<dbReference type="AlphaFoldDB" id="A0A9X3HWB4"/>
<keyword evidence="2" id="KW-0805">Transcription regulation</keyword>
<evidence type="ECO:0000313" key="6">
    <source>
        <dbReference type="EMBL" id="MCW8346445.1"/>
    </source>
</evidence>
<dbReference type="PANTHER" id="PTHR30118:SF12">
    <property type="entry name" value="TRANSCRIPTIONAL REGULATOR LYSR FAMILY"/>
    <property type="match status" value="1"/>
</dbReference>
<evidence type="ECO:0000256" key="3">
    <source>
        <dbReference type="ARBA" id="ARBA00023125"/>
    </source>
</evidence>
<evidence type="ECO:0000259" key="5">
    <source>
        <dbReference type="PROSITE" id="PS50931"/>
    </source>
</evidence>
<evidence type="ECO:0000313" key="7">
    <source>
        <dbReference type="Proteomes" id="UP001155587"/>
    </source>
</evidence>
<dbReference type="InterPro" id="IPR050389">
    <property type="entry name" value="LysR-type_TF"/>
</dbReference>
<dbReference type="EMBL" id="JAKRRY010000011">
    <property type="protein sequence ID" value="MCW8346445.1"/>
    <property type="molecule type" value="Genomic_DNA"/>
</dbReference>
<protein>
    <submittedName>
        <fullName evidence="6">LysR family transcriptional regulator</fullName>
    </submittedName>
</protein>
<dbReference type="Gene3D" id="3.40.190.10">
    <property type="entry name" value="Periplasmic binding protein-like II"/>
    <property type="match status" value="2"/>
</dbReference>
<dbReference type="Proteomes" id="UP001155587">
    <property type="component" value="Unassembled WGS sequence"/>
</dbReference>
<evidence type="ECO:0000256" key="2">
    <source>
        <dbReference type="ARBA" id="ARBA00023015"/>
    </source>
</evidence>
<name>A0A9X3HWB4_9VIBR</name>